<feature type="compositionally biased region" description="Polar residues" evidence="5">
    <location>
        <begin position="1290"/>
        <end position="1308"/>
    </location>
</feature>
<keyword evidence="4" id="KW-0378">Hydrolase</keyword>
<comment type="similarity">
    <text evidence="1">Belongs to the synaptojanin family.</text>
</comment>
<dbReference type="GO" id="GO:0048488">
    <property type="term" value="P:synaptic vesicle endocytosis"/>
    <property type="evidence" value="ECO:0007669"/>
    <property type="project" value="TreeGrafter"/>
</dbReference>
<dbReference type="EMBL" id="QNGE01000596">
    <property type="protein sequence ID" value="KAA3679898.1"/>
    <property type="molecule type" value="Genomic_DNA"/>
</dbReference>
<reference evidence="7 8" key="1">
    <citation type="journal article" date="2019" name="Gigascience">
        <title>Whole-genome sequence of the oriental lung fluke Paragonimus westermani.</title>
        <authorList>
            <person name="Oey H."/>
            <person name="Zakrzewski M."/>
            <person name="Narain K."/>
            <person name="Devi K.R."/>
            <person name="Agatsuma T."/>
            <person name="Nawaratna S."/>
            <person name="Gobert G.N."/>
            <person name="Jones M.K."/>
            <person name="Ragan M.A."/>
            <person name="McManus D.P."/>
            <person name="Krause L."/>
        </authorList>
    </citation>
    <scope>NUCLEOTIDE SEQUENCE [LARGE SCALE GENOMIC DNA]</scope>
    <source>
        <strain evidence="7 8">IND2009</strain>
    </source>
</reference>
<feature type="compositionally biased region" description="Pro residues" evidence="5">
    <location>
        <begin position="1132"/>
        <end position="1149"/>
    </location>
</feature>
<sequence length="1362" mass="150959">MSFLKNCRVSSRRPLLESDPEASYFIHSVVLENRSTEGALLFESGAIAHLTVEDFSLRRLSYNKVMDAFACLGVLIPPLPSTSDSTMAAPLSFLVMVTGCTLIGKLPDHEVYRITGVQFVCLQAPNFEDDSLSDVRKLLSSGAFYFGRSTLTGASYDLTVNIQNRHLLKAASAGTDDIRLRNDSGLDFLWNGSLMCPLLQWGIKPNDWVVFIICGSFELCTVYCGAEQARMGIISRVSCRRPGTRFHARGVNDRGYVANFVETEQFIYLGTSVASHVQLRGSVPLFWEQPGIQVGSHKIQFSRGLDISLGAYERHFMHILSHYAATAIVNLLGCKQGEAMLSRAYQELHKQSSFKNSIPQIIFDYHSEVQSRNSKGLDWLQKQIDYFVLNWGHFAALDGRNEQCQTGALRINCVDCLDRTNAVQTLVGVQLILPRMLNSLNVGIRNQQIIMNRFVDGLRQLWQQNGDQVSRIYAGTGALGSGRSRLRDVQRSAARTIQHSFFDTAKQEAMRTLLNQSNLQGWTRLVTERYLPRRLQCLPPTLLSNIMHRYNEFALPHTLRVFVGTWNVNGGKHFRSVAHKHESVTDWLLDLVNTVKPEANWGYRNPSYDDAQLRRPLDVFAIGFEEIVDLTTSNIVAGSKPTANQRDWGQFLQRHLNRDVHQRDAYTLISSVQLVGVCLFIFVRARLTPFLRDVATSSVKTGLGGAAGNKGGVAVRFQLGVTSICLVCSHFAAGQSAVRERNEDFNEICRRLSFPNGLNVLSHDYVFWCGDFNYRINLSGAEVKRLVLQSAWSDLLRSDQLTLEREAGNVFRGFQEGPVRFAPTYKYDLFCDDYDTSEKARSPAWTDRVLWRRMLLQFPSTNENGVLVMNRDSTSANNPYPSHLVIYNRAELKTSDHRPVAAIFHIDVHVISRDARRKVVLESLRDYGPIDAKVAVNMSLVQSISQQPVALKDLPTTLFRRFDFIDDLKAVGGLTKGVVLLVHFLTADTALLTYENAKQASVAAEFLNGYIIPWTNSIGLPTMDGGYELHFTARLYTSDRLTDEQTTETADSLQWIQPLQRLVEIAEREEAAAQGQCITSDIFDAVPSDIKEAANPSDEVTYTDLEHRLPDVSTLEDSDSAEDDCLTVPPSRKAPPRPGPPPRRPPAPNVPVSTSDGQPLSDVRSMADISGNDRSIEQAALLPSFISYSATASPEHSAATNHSSPSGSLLLPEQVDFQSVTSCLDLLSVGDETMSFGPNELNRPASSSNLVEAYGVSANLAGLSAVFPPADGRPPPLPRRPAPPPPSAPFSSSTMGESLTNQQPQLHQLSKDDPFSLVGEESLQLFSEPGTSSVNLIPTRPAPAPPILPTLPPRPKPADASD</sequence>
<keyword evidence="8" id="KW-1185">Reference proteome</keyword>
<evidence type="ECO:0000259" key="6">
    <source>
        <dbReference type="PROSITE" id="PS50275"/>
    </source>
</evidence>
<evidence type="ECO:0000256" key="2">
    <source>
        <dbReference type="ARBA" id="ARBA00009678"/>
    </source>
</evidence>
<dbReference type="EC" id="3.1.3.36" evidence="3"/>
<dbReference type="SMART" id="SM00128">
    <property type="entry name" value="IPPc"/>
    <property type="match status" value="1"/>
</dbReference>
<dbReference type="InterPro" id="IPR002013">
    <property type="entry name" value="SAC_dom"/>
</dbReference>
<dbReference type="GO" id="GO:0004439">
    <property type="term" value="F:phosphatidylinositol-4,5-bisphosphate 5-phosphatase activity"/>
    <property type="evidence" value="ECO:0007669"/>
    <property type="project" value="UniProtKB-EC"/>
</dbReference>
<protein>
    <recommendedName>
        <fullName evidence="3">phosphoinositide 5-phosphatase</fullName>
        <ecNumber evidence="3">3.1.3.36</ecNumber>
    </recommendedName>
</protein>
<evidence type="ECO:0000313" key="7">
    <source>
        <dbReference type="EMBL" id="KAA3679898.1"/>
    </source>
</evidence>
<dbReference type="Pfam" id="PF02383">
    <property type="entry name" value="Syja_N"/>
    <property type="match status" value="1"/>
</dbReference>
<dbReference type="InterPro" id="IPR046985">
    <property type="entry name" value="IP5"/>
</dbReference>
<comment type="similarity">
    <text evidence="2">In the central section; belongs to the inositol 1,4,5-trisphosphate 5-phosphatase family.</text>
</comment>
<dbReference type="PROSITE" id="PS50275">
    <property type="entry name" value="SAC"/>
    <property type="match status" value="1"/>
</dbReference>
<dbReference type="InterPro" id="IPR036691">
    <property type="entry name" value="Endo/exonu/phosph_ase_sf"/>
</dbReference>
<dbReference type="InterPro" id="IPR000300">
    <property type="entry name" value="IPPc"/>
</dbReference>
<dbReference type="PANTHER" id="PTHR11200:SF257">
    <property type="entry name" value="PHOSPHOINOSITIDE 5-PHOSPHATASE"/>
    <property type="match status" value="1"/>
</dbReference>
<feature type="compositionally biased region" description="Pro residues" evidence="5">
    <location>
        <begin position="1340"/>
        <end position="1355"/>
    </location>
</feature>
<gene>
    <name evidence="7" type="ORF">DEA37_0000893</name>
</gene>
<proteinExistence type="inferred from homology"/>
<accession>A0A5J4NXT4</accession>
<dbReference type="Gene3D" id="3.60.10.10">
    <property type="entry name" value="Endonuclease/exonuclease/phosphatase"/>
    <property type="match status" value="1"/>
</dbReference>
<name>A0A5J4NXT4_9TREM</name>
<organism evidence="7 8">
    <name type="scientific">Paragonimus westermani</name>
    <dbReference type="NCBI Taxonomy" id="34504"/>
    <lineage>
        <taxon>Eukaryota</taxon>
        <taxon>Metazoa</taxon>
        <taxon>Spiralia</taxon>
        <taxon>Lophotrochozoa</taxon>
        <taxon>Platyhelminthes</taxon>
        <taxon>Trematoda</taxon>
        <taxon>Digenea</taxon>
        <taxon>Plagiorchiida</taxon>
        <taxon>Troglotremata</taxon>
        <taxon>Troglotrematidae</taxon>
        <taxon>Paragonimus</taxon>
    </lineage>
</organism>
<feature type="compositionally biased region" description="Acidic residues" evidence="5">
    <location>
        <begin position="1114"/>
        <end position="1125"/>
    </location>
</feature>
<comment type="caution">
    <text evidence="7">The sequence shown here is derived from an EMBL/GenBank/DDBJ whole genome shotgun (WGS) entry which is preliminary data.</text>
</comment>
<dbReference type="GO" id="GO:0046856">
    <property type="term" value="P:phosphatidylinositol dephosphorylation"/>
    <property type="evidence" value="ECO:0007669"/>
    <property type="project" value="InterPro"/>
</dbReference>
<dbReference type="GO" id="GO:0098793">
    <property type="term" value="C:presynapse"/>
    <property type="evidence" value="ECO:0007669"/>
    <property type="project" value="GOC"/>
</dbReference>
<feature type="region of interest" description="Disordered" evidence="5">
    <location>
        <begin position="1109"/>
        <end position="1166"/>
    </location>
</feature>
<dbReference type="SUPFAM" id="SSF56219">
    <property type="entry name" value="DNase I-like"/>
    <property type="match status" value="1"/>
</dbReference>
<dbReference type="Proteomes" id="UP000324629">
    <property type="component" value="Unassembled WGS sequence"/>
</dbReference>
<feature type="region of interest" description="Disordered" evidence="5">
    <location>
        <begin position="1267"/>
        <end position="1362"/>
    </location>
</feature>
<dbReference type="Pfam" id="PF22669">
    <property type="entry name" value="Exo_endo_phos2"/>
    <property type="match status" value="1"/>
</dbReference>
<evidence type="ECO:0000256" key="1">
    <source>
        <dbReference type="ARBA" id="ARBA00008943"/>
    </source>
</evidence>
<feature type="domain" description="SAC" evidence="6">
    <location>
        <begin position="135"/>
        <end position="475"/>
    </location>
</feature>
<dbReference type="PANTHER" id="PTHR11200">
    <property type="entry name" value="INOSITOL 5-PHOSPHATASE"/>
    <property type="match status" value="1"/>
</dbReference>
<evidence type="ECO:0000256" key="4">
    <source>
        <dbReference type="ARBA" id="ARBA00022801"/>
    </source>
</evidence>
<evidence type="ECO:0000313" key="8">
    <source>
        <dbReference type="Proteomes" id="UP000324629"/>
    </source>
</evidence>
<feature type="compositionally biased region" description="Pro residues" evidence="5">
    <location>
        <begin position="1271"/>
        <end position="1288"/>
    </location>
</feature>
<evidence type="ECO:0000256" key="5">
    <source>
        <dbReference type="SAM" id="MobiDB-lite"/>
    </source>
</evidence>
<evidence type="ECO:0000256" key="3">
    <source>
        <dbReference type="ARBA" id="ARBA00013044"/>
    </source>
</evidence>